<name>A0A8H4QWK2_9AGAR</name>
<keyword evidence="3" id="KW-1185">Reference proteome</keyword>
<feature type="domain" description="Macro-like" evidence="1">
    <location>
        <begin position="57"/>
        <end position="210"/>
    </location>
</feature>
<dbReference type="SUPFAM" id="SSF52949">
    <property type="entry name" value="Macro domain-like"/>
    <property type="match status" value="1"/>
</dbReference>
<dbReference type="InterPro" id="IPR043472">
    <property type="entry name" value="Macro_dom-like"/>
</dbReference>
<dbReference type="AlphaFoldDB" id="A0A8H4QWK2"/>
<organism evidence="2 3">
    <name type="scientific">Agrocybe pediades</name>
    <dbReference type="NCBI Taxonomy" id="84607"/>
    <lineage>
        <taxon>Eukaryota</taxon>
        <taxon>Fungi</taxon>
        <taxon>Dikarya</taxon>
        <taxon>Basidiomycota</taxon>
        <taxon>Agaricomycotina</taxon>
        <taxon>Agaricomycetes</taxon>
        <taxon>Agaricomycetidae</taxon>
        <taxon>Agaricales</taxon>
        <taxon>Agaricineae</taxon>
        <taxon>Strophariaceae</taxon>
        <taxon>Agrocybe</taxon>
    </lineage>
</organism>
<comment type="caution">
    <text evidence="2">The sequence shown here is derived from an EMBL/GenBank/DDBJ whole genome shotgun (WGS) entry which is preliminary data.</text>
</comment>
<proteinExistence type="predicted"/>
<evidence type="ECO:0000259" key="1">
    <source>
        <dbReference type="Pfam" id="PF14519"/>
    </source>
</evidence>
<dbReference type="EMBL" id="JAACJL010000017">
    <property type="protein sequence ID" value="KAF4618830.1"/>
    <property type="molecule type" value="Genomic_DNA"/>
</dbReference>
<dbReference type="Gene3D" id="3.40.220.10">
    <property type="entry name" value="Leucine Aminopeptidase, subunit E, domain 1"/>
    <property type="match status" value="1"/>
</dbReference>
<sequence>MKQLRFILLDKSGDLVREWTKAFGELVPEAIRQKFEMVTSKSPKLSDLEEKYKHFDCIVSPANSYGRLDGGFDAVISDALSPDDFFAPTRLVQSVLYKRWRGYLPPGVCMLVPLQGQQYPTLSKNPHGCSFIALCPTMRVPENIQWNKEIVYNLMWSLLVAVDEHNDACSTADINPSAQEVLMTGLGTGVGGISAEKCARQMALAVRDYANACENRQQWSAVQWDQAERLAEEVRSTDNL</sequence>
<accession>A0A8H4QWK2</accession>
<gene>
    <name evidence="2" type="ORF">D9613_010040</name>
</gene>
<dbReference type="Proteomes" id="UP000521872">
    <property type="component" value="Unassembled WGS sequence"/>
</dbReference>
<protein>
    <recommendedName>
        <fullName evidence="1">Macro-like domain-containing protein</fullName>
    </recommendedName>
</protein>
<dbReference type="InterPro" id="IPR028071">
    <property type="entry name" value="Macro-like_dom"/>
</dbReference>
<dbReference type="Pfam" id="PF14519">
    <property type="entry name" value="Macro_2"/>
    <property type="match status" value="1"/>
</dbReference>
<reference evidence="2 3" key="1">
    <citation type="submission" date="2019-12" db="EMBL/GenBank/DDBJ databases">
        <authorList>
            <person name="Floudas D."/>
            <person name="Bentzer J."/>
            <person name="Ahren D."/>
            <person name="Johansson T."/>
            <person name="Persson P."/>
            <person name="Tunlid A."/>
        </authorList>
    </citation>
    <scope>NUCLEOTIDE SEQUENCE [LARGE SCALE GENOMIC DNA]</scope>
    <source>
        <strain evidence="2 3">CBS 102.39</strain>
    </source>
</reference>
<evidence type="ECO:0000313" key="3">
    <source>
        <dbReference type="Proteomes" id="UP000521872"/>
    </source>
</evidence>
<evidence type="ECO:0000313" key="2">
    <source>
        <dbReference type="EMBL" id="KAF4618830.1"/>
    </source>
</evidence>